<evidence type="ECO:0000256" key="2">
    <source>
        <dbReference type="ARBA" id="ARBA00022552"/>
    </source>
</evidence>
<dbReference type="Gene3D" id="3.30.2350.10">
    <property type="entry name" value="Pseudouridine synthase"/>
    <property type="match status" value="1"/>
</dbReference>
<keyword evidence="3" id="KW-0819">tRNA processing</keyword>
<proteinExistence type="inferred from homology"/>
<comment type="similarity">
    <text evidence="1 9">Belongs to the pseudouridine synthase RluA family.</text>
</comment>
<evidence type="ECO:0000256" key="8">
    <source>
        <dbReference type="PIRSR" id="PIRSR606225-1"/>
    </source>
</evidence>
<dbReference type="FunFam" id="3.30.2350.10:FF:000005">
    <property type="entry name" value="Pseudouridine synthase"/>
    <property type="match status" value="1"/>
</dbReference>
<evidence type="ECO:0000256" key="6">
    <source>
        <dbReference type="ARBA" id="ARBA00036916"/>
    </source>
</evidence>
<comment type="function">
    <text evidence="7">Dual specificity enzyme that catalyzes the synthesis of pseudouridine from uracil-746 in 23S ribosomal RNA and from uracil-32 in the anticodon stem and loop of transfer RNAs.</text>
</comment>
<dbReference type="CDD" id="cd02869">
    <property type="entry name" value="PseudoU_synth_RluA_like"/>
    <property type="match status" value="1"/>
</dbReference>
<protein>
    <recommendedName>
        <fullName evidence="9">Pseudouridine synthase</fullName>
        <ecNumber evidence="9">5.4.99.-</ecNumber>
    </recommendedName>
</protein>
<dbReference type="GO" id="GO:0003723">
    <property type="term" value="F:RNA binding"/>
    <property type="evidence" value="ECO:0007669"/>
    <property type="project" value="InterPro"/>
</dbReference>
<evidence type="ECO:0000256" key="3">
    <source>
        <dbReference type="ARBA" id="ARBA00022694"/>
    </source>
</evidence>
<keyword evidence="4 9" id="KW-0413">Isomerase</keyword>
<dbReference type="GO" id="GO:0008033">
    <property type="term" value="P:tRNA processing"/>
    <property type="evidence" value="ECO:0007669"/>
    <property type="project" value="UniProtKB-KW"/>
</dbReference>
<dbReference type="PANTHER" id="PTHR21600:SF91">
    <property type="entry name" value="DUAL-SPECIFICITY RNA PSEUDOURIDINE SYNTHASE RLUA"/>
    <property type="match status" value="1"/>
</dbReference>
<dbReference type="SUPFAM" id="SSF55120">
    <property type="entry name" value="Pseudouridine synthase"/>
    <property type="match status" value="1"/>
</dbReference>
<dbReference type="Pfam" id="PF00849">
    <property type="entry name" value="PseudoU_synth_2"/>
    <property type="match status" value="1"/>
</dbReference>
<name>A0A1C3EQ08_9GAMM</name>
<dbReference type="InterPro" id="IPR006224">
    <property type="entry name" value="PsdUridine_synth_RluA-like_CS"/>
</dbReference>
<evidence type="ECO:0000313" key="12">
    <source>
        <dbReference type="Proteomes" id="UP000094936"/>
    </source>
</evidence>
<evidence type="ECO:0000256" key="5">
    <source>
        <dbReference type="ARBA" id="ARBA00036184"/>
    </source>
</evidence>
<dbReference type="NCBIfam" id="NF007543">
    <property type="entry name" value="PRK10158.1"/>
    <property type="match status" value="1"/>
</dbReference>
<feature type="domain" description="Pseudouridine synthase RsuA/RluA-like" evidence="10">
    <location>
        <begin position="23"/>
        <end position="169"/>
    </location>
</feature>
<dbReference type="PANTHER" id="PTHR21600">
    <property type="entry name" value="MITOCHONDRIAL RNA PSEUDOURIDINE SYNTHASE"/>
    <property type="match status" value="1"/>
</dbReference>
<comment type="catalytic activity">
    <reaction evidence="5">
        <text>uridine(32) in tRNA = pseudouridine(32) in tRNA</text>
        <dbReference type="Rhea" id="RHEA:42544"/>
        <dbReference type="Rhea" id="RHEA-COMP:10107"/>
        <dbReference type="Rhea" id="RHEA-COMP:10108"/>
        <dbReference type="ChEBI" id="CHEBI:65314"/>
        <dbReference type="ChEBI" id="CHEBI:65315"/>
        <dbReference type="EC" id="5.4.99.28"/>
    </reaction>
</comment>
<evidence type="ECO:0000256" key="4">
    <source>
        <dbReference type="ARBA" id="ARBA00023235"/>
    </source>
</evidence>
<keyword evidence="12" id="KW-1185">Reference proteome</keyword>
<dbReference type="OrthoDB" id="9785808at2"/>
<dbReference type="NCBIfam" id="TIGR00005">
    <property type="entry name" value="rluA_subfam"/>
    <property type="match status" value="1"/>
</dbReference>
<dbReference type="InterPro" id="IPR006225">
    <property type="entry name" value="PsdUridine_synth_RluC/D"/>
</dbReference>
<dbReference type="GO" id="GO:0160142">
    <property type="term" value="F:23S rRNA pseudouridine(746) synthase activity"/>
    <property type="evidence" value="ECO:0007669"/>
    <property type="project" value="UniProtKB-EC"/>
</dbReference>
<comment type="function">
    <text evidence="9">Responsible for synthesis of pseudouridine from uracil.</text>
</comment>
<comment type="caution">
    <text evidence="11">The sequence shown here is derived from an EMBL/GenBank/DDBJ whole genome shotgun (WGS) entry which is preliminary data.</text>
</comment>
<dbReference type="EC" id="5.4.99.-" evidence="9"/>
<comment type="catalytic activity">
    <reaction evidence="6">
        <text>uridine(746) in 23S rRNA = pseudouridine(746) in 23S rRNA</text>
        <dbReference type="Rhea" id="RHEA:42548"/>
        <dbReference type="Rhea" id="RHEA-COMP:10109"/>
        <dbReference type="Rhea" id="RHEA-COMP:10110"/>
        <dbReference type="ChEBI" id="CHEBI:65314"/>
        <dbReference type="ChEBI" id="CHEBI:65315"/>
        <dbReference type="EC" id="5.4.99.29"/>
    </reaction>
</comment>
<accession>A0A1C3EQ08</accession>
<evidence type="ECO:0000313" key="11">
    <source>
        <dbReference type="EMBL" id="ODA35327.1"/>
    </source>
</evidence>
<dbReference type="RefSeq" id="WP_068899463.1">
    <property type="nucleotide sequence ID" value="NZ_JBHUIF010000003.1"/>
</dbReference>
<gene>
    <name evidence="11" type="ORF">A8L45_03940</name>
</gene>
<dbReference type="InterPro" id="IPR006145">
    <property type="entry name" value="PsdUridine_synth_RsuA/RluA"/>
</dbReference>
<sequence length="240" mass="27550">MNNEFVYRPPTSPWLDVIYQDDDIIAINKPSGLLTNPGRDPAHYDSAWSRIKKDFPDAELVHRLDMSTSGLIVFAKHKEAERHLKAQFRERVTHKLYYARVWGHPDNDQGEIDLPLICDWPNRPRQKVCFETGKPSQTGFEVVKREKKTSLVRLLPITGRSHQLRVHMLAMEHPIVGDEFYAHPQALRYSPRLQLHAAELSFLHPATNQSMHLCAPCDFYPAAPKDMLITRGLAATPLEL</sequence>
<evidence type="ECO:0000259" key="10">
    <source>
        <dbReference type="Pfam" id="PF00849"/>
    </source>
</evidence>
<dbReference type="Proteomes" id="UP000094936">
    <property type="component" value="Unassembled WGS sequence"/>
</dbReference>
<keyword evidence="2" id="KW-0698">rRNA processing</keyword>
<organism evidence="11 12">
    <name type="scientific">Veronia pacifica</name>
    <dbReference type="NCBI Taxonomy" id="1080227"/>
    <lineage>
        <taxon>Bacteria</taxon>
        <taxon>Pseudomonadati</taxon>
        <taxon>Pseudomonadota</taxon>
        <taxon>Gammaproteobacteria</taxon>
        <taxon>Vibrionales</taxon>
        <taxon>Vibrionaceae</taxon>
        <taxon>Veronia</taxon>
    </lineage>
</organism>
<dbReference type="GO" id="GO:0000455">
    <property type="term" value="P:enzyme-directed rRNA pseudouridine synthesis"/>
    <property type="evidence" value="ECO:0007669"/>
    <property type="project" value="TreeGrafter"/>
</dbReference>
<dbReference type="EMBL" id="LYBM01000004">
    <property type="protein sequence ID" value="ODA35327.1"/>
    <property type="molecule type" value="Genomic_DNA"/>
</dbReference>
<feature type="active site" evidence="8">
    <location>
        <position position="65"/>
    </location>
</feature>
<comment type="catalytic activity">
    <reaction evidence="9">
        <text>a uridine in RNA = a pseudouridine in RNA</text>
        <dbReference type="Rhea" id="RHEA:48348"/>
        <dbReference type="Rhea" id="RHEA-COMP:12068"/>
        <dbReference type="Rhea" id="RHEA-COMP:12069"/>
        <dbReference type="ChEBI" id="CHEBI:65314"/>
        <dbReference type="ChEBI" id="CHEBI:65315"/>
    </reaction>
</comment>
<reference evidence="11 12" key="1">
    <citation type="submission" date="2016-05" db="EMBL/GenBank/DDBJ databases">
        <title>Genomic Taxonomy of the Vibrionaceae.</title>
        <authorList>
            <person name="Gomez-Gil B."/>
            <person name="Enciso-Ibarra J."/>
        </authorList>
    </citation>
    <scope>NUCLEOTIDE SEQUENCE [LARGE SCALE GENOMIC DNA]</scope>
    <source>
        <strain evidence="11 12">CAIM 1920</strain>
    </source>
</reference>
<evidence type="ECO:0000256" key="9">
    <source>
        <dbReference type="RuleBase" id="RU362028"/>
    </source>
</evidence>
<dbReference type="PROSITE" id="PS01129">
    <property type="entry name" value="PSI_RLU"/>
    <property type="match status" value="1"/>
</dbReference>
<evidence type="ECO:0000256" key="7">
    <source>
        <dbReference type="ARBA" id="ARBA00037305"/>
    </source>
</evidence>
<dbReference type="AlphaFoldDB" id="A0A1C3EQ08"/>
<dbReference type="STRING" id="1080227.A8L45_03940"/>
<dbReference type="InterPro" id="IPR020103">
    <property type="entry name" value="PsdUridine_synth_cat_dom_sf"/>
</dbReference>
<dbReference type="InterPro" id="IPR050188">
    <property type="entry name" value="RluA_PseudoU_synthase"/>
</dbReference>
<dbReference type="GO" id="GO:0160151">
    <property type="term" value="F:tRNA pseudouridine(32) synthase activity"/>
    <property type="evidence" value="ECO:0007669"/>
    <property type="project" value="UniProtKB-EC"/>
</dbReference>
<evidence type="ECO:0000256" key="1">
    <source>
        <dbReference type="ARBA" id="ARBA00010876"/>
    </source>
</evidence>